<evidence type="ECO:0000313" key="9">
    <source>
        <dbReference type="EMBL" id="RGY29486.1"/>
    </source>
</evidence>
<dbReference type="Proteomes" id="UP000284205">
    <property type="component" value="Unassembled WGS sequence"/>
</dbReference>
<evidence type="ECO:0000313" key="1">
    <source>
        <dbReference type="EMBL" id="CUO91823.1"/>
    </source>
</evidence>
<reference evidence="13 14" key="1">
    <citation type="submission" date="2015-09" db="EMBL/GenBank/DDBJ databases">
        <authorList>
            <consortium name="Pathogen Informatics"/>
        </authorList>
    </citation>
    <scope>NUCLEOTIDE SEQUENCE [LARGE SCALE GENOMIC DNA]</scope>
    <source>
        <strain evidence="1 13">2789STDY5834880</strain>
        <strain evidence="2 14">2789STDY5834946</strain>
    </source>
</reference>
<dbReference type="InterPro" id="IPR037012">
    <property type="entry name" value="NanQ/TabA/YiaL_sf"/>
</dbReference>
<dbReference type="NCBIfam" id="TIGR00022">
    <property type="entry name" value="YhcH/YjgK/YiaL family protein"/>
    <property type="match status" value="1"/>
</dbReference>
<dbReference type="Proteomes" id="UP000095725">
    <property type="component" value="Unassembled WGS sequence"/>
</dbReference>
<evidence type="ECO:0000313" key="16">
    <source>
        <dbReference type="Proteomes" id="UP000284205"/>
    </source>
</evidence>
<dbReference type="EMBL" id="JAUONL010000001">
    <property type="protein sequence ID" value="MDO6356257.1"/>
    <property type="molecule type" value="Genomic_DNA"/>
</dbReference>
<dbReference type="InterPro" id="IPR004375">
    <property type="entry name" value="NanQ/TabA/YiaL"/>
</dbReference>
<reference evidence="12" key="4">
    <citation type="submission" date="2022-08" db="EMBL/GenBank/DDBJ databases">
        <title>Genome Sequencing of Bacteroides fragilis Group Isolates with Nanopore Technology.</title>
        <authorList>
            <person name="Tisza M.J."/>
            <person name="Smith D."/>
            <person name="Dekker J.P."/>
        </authorList>
    </citation>
    <scope>NUCLEOTIDE SEQUENCE</scope>
    <source>
        <strain evidence="12">BFG-474</strain>
    </source>
</reference>
<organism evidence="2 14">
    <name type="scientific">Bacteroides caccae</name>
    <dbReference type="NCBI Taxonomy" id="47678"/>
    <lineage>
        <taxon>Bacteria</taxon>
        <taxon>Pseudomonadati</taxon>
        <taxon>Bacteroidota</taxon>
        <taxon>Bacteroidia</taxon>
        <taxon>Bacteroidales</taxon>
        <taxon>Bacteroidaceae</taxon>
        <taxon>Bacteroides</taxon>
    </lineage>
</organism>
<evidence type="ECO:0000313" key="20">
    <source>
        <dbReference type="Proteomes" id="UP000427825"/>
    </source>
</evidence>
<evidence type="ECO:0000313" key="8">
    <source>
        <dbReference type="EMBL" id="RGR73693.1"/>
    </source>
</evidence>
<evidence type="ECO:0000313" key="4">
    <source>
        <dbReference type="EMBL" id="KAA5479893.1"/>
    </source>
</evidence>
<evidence type="ECO:0000313" key="14">
    <source>
        <dbReference type="Proteomes" id="UP000095725"/>
    </source>
</evidence>
<dbReference type="Proteomes" id="UP000427825">
    <property type="component" value="Unassembled WGS sequence"/>
</dbReference>
<dbReference type="EMBL" id="VVYD01000003">
    <property type="protein sequence ID" value="KAA5501697.1"/>
    <property type="molecule type" value="Genomic_DNA"/>
</dbReference>
<dbReference type="Proteomes" id="UP000284431">
    <property type="component" value="Unassembled WGS sequence"/>
</dbReference>
<dbReference type="Proteomes" id="UP000368418">
    <property type="component" value="Unassembled WGS sequence"/>
</dbReference>
<evidence type="ECO:0000313" key="12">
    <source>
        <dbReference type="EMBL" id="UVQ95147.1"/>
    </source>
</evidence>
<evidence type="ECO:0000313" key="7">
    <source>
        <dbReference type="EMBL" id="MDO6356257.1"/>
    </source>
</evidence>
<name>A0A174Q9D6_9BACE</name>
<dbReference type="EMBL" id="QSCS01000002">
    <property type="protein sequence ID" value="RGY29486.1"/>
    <property type="molecule type" value="Genomic_DNA"/>
</dbReference>
<proteinExistence type="predicted"/>
<evidence type="ECO:0000313" key="19">
    <source>
        <dbReference type="Proteomes" id="UP000368418"/>
    </source>
</evidence>
<dbReference type="EMBL" id="CZAI01000002">
    <property type="protein sequence ID" value="CUO91823.1"/>
    <property type="molecule type" value="Genomic_DNA"/>
</dbReference>
<sequence length="148" mass="16849">MIVSNLQNSQRIEGLHPLFKSLFDYVKTHDLLHADLGRIEVDGDHLFINNVNPECVTSDQQVLELHHDYIDVHILLEGEEMIGWKALEDLQNETKAYSKEEDCALYSDRPTTYVSLLPGQFVIVYPEDPHAPVIGSGKIRKLIAKVKL</sequence>
<dbReference type="Proteomes" id="UP000475905">
    <property type="component" value="Unassembled WGS sequence"/>
</dbReference>
<dbReference type="EMBL" id="QRUO01000002">
    <property type="protein sequence ID" value="RGR73693.1"/>
    <property type="molecule type" value="Genomic_DNA"/>
</dbReference>
<dbReference type="Proteomes" id="UP000491168">
    <property type="component" value="Unassembled WGS sequence"/>
</dbReference>
<dbReference type="PANTHER" id="PTHR34986:SF1">
    <property type="entry name" value="PROTEIN YIAL"/>
    <property type="match status" value="1"/>
</dbReference>
<dbReference type="SUPFAM" id="SSF51197">
    <property type="entry name" value="Clavaminate synthase-like"/>
    <property type="match status" value="1"/>
</dbReference>
<accession>A0A174Q9D6</accession>
<evidence type="ECO:0000313" key="11">
    <source>
        <dbReference type="EMBL" id="RHH87669.1"/>
    </source>
</evidence>
<dbReference type="RefSeq" id="WP_005676461.1">
    <property type="nucleotide sequence ID" value="NZ_CABMOQ010000006.1"/>
</dbReference>
<evidence type="ECO:0000313" key="22">
    <source>
        <dbReference type="Proteomes" id="UP000491168"/>
    </source>
</evidence>
<dbReference type="EMBL" id="VVYF01000005">
    <property type="protein sequence ID" value="KAA5493692.1"/>
    <property type="molecule type" value="Genomic_DNA"/>
</dbReference>
<evidence type="ECO:0000313" key="18">
    <source>
        <dbReference type="Proteomes" id="UP000284689"/>
    </source>
</evidence>
<evidence type="ECO:0000313" key="10">
    <source>
        <dbReference type="EMBL" id="RHD53349.1"/>
    </source>
</evidence>
<dbReference type="EMBL" id="QRKD01000016">
    <property type="protein sequence ID" value="RHH87669.1"/>
    <property type="molecule type" value="Genomic_DNA"/>
</dbReference>
<dbReference type="Proteomes" id="UP000283512">
    <property type="component" value="Unassembled WGS sequence"/>
</dbReference>
<dbReference type="EMBL" id="VVYJ01000002">
    <property type="protein sequence ID" value="KAA5479893.1"/>
    <property type="molecule type" value="Genomic_DNA"/>
</dbReference>
<gene>
    <name evidence="11" type="ORF">DW190_15225</name>
    <name evidence="10" type="ORF">DW794_02190</name>
    <name evidence="8" type="ORF">DWY26_02770</name>
    <name evidence="9" type="ORF">DXA49_01510</name>
    <name evidence="1" type="ORF">ERS852494_01091</name>
    <name evidence="2" type="ORF">ERS852558_00754</name>
    <name evidence="6" type="ORF">F2Y31_06045</name>
    <name evidence="5" type="ORF">F2Y35_05835</name>
    <name evidence="3" type="ORF">F2Y36_05920</name>
    <name evidence="4" type="ORF">F2Y39_04600</name>
    <name evidence="12" type="ORF">NXW23_12010</name>
    <name evidence="7" type="ORF">Q4469_00845</name>
</gene>
<dbReference type="Proteomes" id="UP001170023">
    <property type="component" value="Unassembled WGS sequence"/>
</dbReference>
<dbReference type="GeneID" id="75113997"/>
<reference evidence="7" key="5">
    <citation type="submission" date="2023-07" db="EMBL/GenBank/DDBJ databases">
        <title>Whole Genome Sequencing of Colonoscopy isolates.</title>
        <authorList>
            <person name="Surve S.V."/>
            <person name="Valls R.A."/>
            <person name="Barrak K.E."/>
            <person name="Gardner T.B."/>
            <person name="O'Toole G.A."/>
        </authorList>
    </citation>
    <scope>NUCLEOTIDE SEQUENCE</scope>
    <source>
        <strain evidence="7">GP0119</strain>
    </source>
</reference>
<dbReference type="Proteomes" id="UP000095657">
    <property type="component" value="Unassembled WGS sequence"/>
</dbReference>
<evidence type="ECO:0000313" key="17">
    <source>
        <dbReference type="Proteomes" id="UP000284431"/>
    </source>
</evidence>
<dbReference type="EMBL" id="VVYP01000005">
    <property type="protein sequence ID" value="KAA5464641.1"/>
    <property type="molecule type" value="Genomic_DNA"/>
</dbReference>
<dbReference type="AlphaFoldDB" id="A0A174Q9D6"/>
<evidence type="ECO:0000313" key="6">
    <source>
        <dbReference type="EMBL" id="KAA5501697.1"/>
    </source>
</evidence>
<evidence type="ECO:0000313" key="2">
    <source>
        <dbReference type="EMBL" id="CUP67578.1"/>
    </source>
</evidence>
<reference evidence="19 20" key="3">
    <citation type="journal article" date="2019" name="Nat. Med.">
        <title>A library of human gut bacterial isolates paired with longitudinal multiomics data enables mechanistic microbiome research.</title>
        <authorList>
            <person name="Poyet M."/>
            <person name="Groussin M."/>
            <person name="Gibbons S.M."/>
            <person name="Avila-Pacheco J."/>
            <person name="Jiang X."/>
            <person name="Kearney S.M."/>
            <person name="Perrotta A.R."/>
            <person name="Berdy B."/>
            <person name="Zhao S."/>
            <person name="Lieberman T.D."/>
            <person name="Swanson P.K."/>
            <person name="Smith M."/>
            <person name="Roesemann S."/>
            <person name="Alexander J.E."/>
            <person name="Rich S.A."/>
            <person name="Livny J."/>
            <person name="Vlamakis H."/>
            <person name="Clish C."/>
            <person name="Bullock K."/>
            <person name="Deik A."/>
            <person name="Scott J."/>
            <person name="Pierce K.A."/>
            <person name="Xavier R.J."/>
            <person name="Alm E.J."/>
        </authorList>
    </citation>
    <scope>NUCLEOTIDE SEQUENCE [LARGE SCALE GENOMIC DNA]</scope>
    <source>
        <strain evidence="6 19">BIOML-A19</strain>
        <strain evidence="5 22">BIOML-A21</strain>
        <strain evidence="4 20">BIOML-A25</strain>
        <strain evidence="3 21">BIOML-A31</strain>
    </source>
</reference>
<protein>
    <submittedName>
        <fullName evidence="2">Uncharacterized protein, YhcH/YjgK/YiaL family</fullName>
    </submittedName>
    <submittedName>
        <fullName evidence="3">YhcH/YjgK/YiaL family protein</fullName>
    </submittedName>
</protein>
<dbReference type="Proteomes" id="UP000284689">
    <property type="component" value="Unassembled WGS sequence"/>
</dbReference>
<reference evidence="15 16" key="2">
    <citation type="submission" date="2018-08" db="EMBL/GenBank/DDBJ databases">
        <title>A genome reference for cultivated species of the human gut microbiota.</title>
        <authorList>
            <person name="Zou Y."/>
            <person name="Xue W."/>
            <person name="Luo G."/>
        </authorList>
    </citation>
    <scope>NUCLEOTIDE SEQUENCE [LARGE SCALE GENOMIC DNA]</scope>
    <source>
        <strain evidence="8 16">AF24-29LB</strain>
        <strain evidence="11 15">AM16-49B</strain>
        <strain evidence="10 18">AM31-16AC</strain>
        <strain evidence="9 17">OF02-6LB</strain>
    </source>
</reference>
<dbReference type="EMBL" id="QSJD01000002">
    <property type="protein sequence ID" value="RHD53349.1"/>
    <property type="molecule type" value="Genomic_DNA"/>
</dbReference>
<dbReference type="Gene3D" id="2.60.120.370">
    <property type="entry name" value="YhcH/YjgK/YiaL"/>
    <property type="match status" value="1"/>
</dbReference>
<dbReference type="STRING" id="47678.ERS852494_01091"/>
<dbReference type="Proteomes" id="UP001060260">
    <property type="component" value="Chromosome"/>
</dbReference>
<dbReference type="Pfam" id="PF04074">
    <property type="entry name" value="DUF386"/>
    <property type="match status" value="1"/>
</dbReference>
<dbReference type="PANTHER" id="PTHR34986">
    <property type="entry name" value="EVOLVED BETA-GALACTOSIDASE SUBUNIT BETA"/>
    <property type="match status" value="1"/>
</dbReference>
<dbReference type="KEGG" id="bcac:CGC64_11135"/>
<dbReference type="EMBL" id="CZBL01000002">
    <property type="protein sequence ID" value="CUP67578.1"/>
    <property type="molecule type" value="Genomic_DNA"/>
</dbReference>
<dbReference type="EMBL" id="CP103166">
    <property type="protein sequence ID" value="UVQ95147.1"/>
    <property type="molecule type" value="Genomic_DNA"/>
</dbReference>
<evidence type="ECO:0000313" key="3">
    <source>
        <dbReference type="EMBL" id="KAA5464641.1"/>
    </source>
</evidence>
<evidence type="ECO:0000313" key="15">
    <source>
        <dbReference type="Proteomes" id="UP000283512"/>
    </source>
</evidence>
<evidence type="ECO:0000313" key="21">
    <source>
        <dbReference type="Proteomes" id="UP000475905"/>
    </source>
</evidence>
<evidence type="ECO:0000313" key="5">
    <source>
        <dbReference type="EMBL" id="KAA5493692.1"/>
    </source>
</evidence>
<dbReference type="GO" id="GO:0005829">
    <property type="term" value="C:cytosol"/>
    <property type="evidence" value="ECO:0007669"/>
    <property type="project" value="TreeGrafter"/>
</dbReference>
<evidence type="ECO:0000313" key="13">
    <source>
        <dbReference type="Proteomes" id="UP000095657"/>
    </source>
</evidence>